<dbReference type="AlphaFoldDB" id="A0A377WI12"/>
<name>A0A377WI12_KLEPN</name>
<sequence>MPGRQVEGFLDVAHFAWIHTDTFADPDNQQVPDYTPQETPFGFVADYWSSVGNYPASSDFRAPEGFQWLRHFEMHLPFTATLTIHFPADARLVIMNAASPVSSRVTRMFAPIARNFDLHVPVEDVHAFNLRVFEEDRPDGRDPASGTVAAGSGPWRRIFRQTAALSPTGAG</sequence>
<reference evidence="3 4" key="1">
    <citation type="submission" date="2018-06" db="EMBL/GenBank/DDBJ databases">
        <authorList>
            <consortium name="Pathogen Informatics"/>
            <person name="Doyle S."/>
        </authorList>
    </citation>
    <scope>NUCLEOTIDE SEQUENCE [LARGE SCALE GENOMIC DNA]</scope>
    <source>
        <strain evidence="3 4">NCTC8849</strain>
    </source>
</reference>
<proteinExistence type="predicted"/>
<dbReference type="GO" id="GO:0016491">
    <property type="term" value="F:oxidoreductase activity"/>
    <property type="evidence" value="ECO:0007669"/>
    <property type="project" value="UniProtKB-KW"/>
</dbReference>
<feature type="domain" description="Vanillate O-demethylase oxygenase-like C-terminal catalytic" evidence="2">
    <location>
        <begin position="7"/>
        <end position="138"/>
    </location>
</feature>
<dbReference type="Pfam" id="PF19112">
    <property type="entry name" value="VanA_C"/>
    <property type="match status" value="1"/>
</dbReference>
<organism evidence="3 4">
    <name type="scientific">Klebsiella pneumoniae</name>
    <dbReference type="NCBI Taxonomy" id="573"/>
    <lineage>
        <taxon>Bacteria</taxon>
        <taxon>Pseudomonadati</taxon>
        <taxon>Pseudomonadota</taxon>
        <taxon>Gammaproteobacteria</taxon>
        <taxon>Enterobacterales</taxon>
        <taxon>Enterobacteriaceae</taxon>
        <taxon>Klebsiella/Raoultella group</taxon>
        <taxon>Klebsiella</taxon>
        <taxon>Klebsiella pneumoniae complex</taxon>
    </lineage>
</organism>
<dbReference type="GO" id="GO:0032259">
    <property type="term" value="P:methylation"/>
    <property type="evidence" value="ECO:0007669"/>
    <property type="project" value="UniProtKB-KW"/>
</dbReference>
<protein>
    <submittedName>
        <fullName evidence="3">Vanillate O-demethylase oxygenase subunit</fullName>
    </submittedName>
</protein>
<dbReference type="SUPFAM" id="SSF55961">
    <property type="entry name" value="Bet v1-like"/>
    <property type="match status" value="1"/>
</dbReference>
<dbReference type="InterPro" id="IPR044043">
    <property type="entry name" value="VanA_C_cat"/>
</dbReference>
<keyword evidence="3" id="KW-0489">Methyltransferase</keyword>
<accession>A0A377WI12</accession>
<dbReference type="Proteomes" id="UP000254799">
    <property type="component" value="Unassembled WGS sequence"/>
</dbReference>
<evidence type="ECO:0000313" key="4">
    <source>
        <dbReference type="Proteomes" id="UP000254799"/>
    </source>
</evidence>
<gene>
    <name evidence="3" type="ORF">NCTC8849_03047</name>
</gene>
<dbReference type="EMBL" id="UGLC01000002">
    <property type="protein sequence ID" value="STT54460.1"/>
    <property type="molecule type" value="Genomic_DNA"/>
</dbReference>
<evidence type="ECO:0000313" key="3">
    <source>
        <dbReference type="EMBL" id="STT54460.1"/>
    </source>
</evidence>
<evidence type="ECO:0000259" key="2">
    <source>
        <dbReference type="Pfam" id="PF19112"/>
    </source>
</evidence>
<keyword evidence="3" id="KW-0808">Transferase</keyword>
<dbReference type="Gene3D" id="3.90.380.10">
    <property type="entry name" value="Naphthalene 1,2-dioxygenase Alpha Subunit, Chain A, domain 1"/>
    <property type="match status" value="1"/>
</dbReference>
<dbReference type="GO" id="GO:0008168">
    <property type="term" value="F:methyltransferase activity"/>
    <property type="evidence" value="ECO:0007669"/>
    <property type="project" value="UniProtKB-KW"/>
</dbReference>
<keyword evidence="1" id="KW-0560">Oxidoreductase</keyword>
<evidence type="ECO:0000256" key="1">
    <source>
        <dbReference type="ARBA" id="ARBA00023002"/>
    </source>
</evidence>